<dbReference type="AlphaFoldDB" id="A0A7W9A0P0"/>
<protein>
    <recommendedName>
        <fullName evidence="5">Mucin</fullName>
    </recommendedName>
</protein>
<dbReference type="Proteomes" id="UP000561726">
    <property type="component" value="Unassembled WGS sequence"/>
</dbReference>
<organism evidence="3 4">
    <name type="scientific">Cryobacterium roopkundense</name>
    <dbReference type="NCBI Taxonomy" id="1001240"/>
    <lineage>
        <taxon>Bacteria</taxon>
        <taxon>Bacillati</taxon>
        <taxon>Actinomycetota</taxon>
        <taxon>Actinomycetes</taxon>
        <taxon>Micrococcales</taxon>
        <taxon>Microbacteriaceae</taxon>
        <taxon>Cryobacterium</taxon>
    </lineage>
</organism>
<evidence type="ECO:0000313" key="4">
    <source>
        <dbReference type="Proteomes" id="UP000561726"/>
    </source>
</evidence>
<name>A0A7W9A0P0_9MICO</name>
<sequence>MKSKVLTMVSIAGVLGIATAAMVVNADTFSAVHSSSLGRAADVVVQAVTADPLPASAEPAVDAPAPALTVPEGPLAPVPPPAAAPAPAVSVAVPVRALAPAGPAAAGTASAAAVPRAAPVPVAPVPAPIVAAPAQPIDEASDDDAAEFEQPEQPDHSEDPEHDD</sequence>
<feature type="compositionally biased region" description="Basic and acidic residues" evidence="1">
    <location>
        <begin position="153"/>
        <end position="164"/>
    </location>
</feature>
<evidence type="ECO:0000256" key="1">
    <source>
        <dbReference type="SAM" id="MobiDB-lite"/>
    </source>
</evidence>
<feature type="region of interest" description="Disordered" evidence="1">
    <location>
        <begin position="131"/>
        <end position="164"/>
    </location>
</feature>
<evidence type="ECO:0008006" key="5">
    <source>
        <dbReference type="Google" id="ProtNLM"/>
    </source>
</evidence>
<reference evidence="3 4" key="1">
    <citation type="submission" date="2020-08" db="EMBL/GenBank/DDBJ databases">
        <title>Sequencing the genomes of 1000 actinobacteria strains.</title>
        <authorList>
            <person name="Klenk H.-P."/>
        </authorList>
    </citation>
    <scope>NUCLEOTIDE SEQUENCE [LARGE SCALE GENOMIC DNA]</scope>
    <source>
        <strain evidence="3 4">DSM 21065</strain>
    </source>
</reference>
<dbReference type="RefSeq" id="WP_152602211.1">
    <property type="nucleotide sequence ID" value="NZ_JACHBQ010000001.1"/>
</dbReference>
<feature type="chain" id="PRO_5031412725" description="Mucin" evidence="2">
    <location>
        <begin position="27"/>
        <end position="164"/>
    </location>
</feature>
<evidence type="ECO:0000256" key="2">
    <source>
        <dbReference type="SAM" id="SignalP"/>
    </source>
</evidence>
<feature type="compositionally biased region" description="Acidic residues" evidence="1">
    <location>
        <begin position="139"/>
        <end position="152"/>
    </location>
</feature>
<gene>
    <name evidence="3" type="ORF">BJ997_004035</name>
</gene>
<feature type="region of interest" description="Disordered" evidence="1">
    <location>
        <begin position="56"/>
        <end position="86"/>
    </location>
</feature>
<feature type="signal peptide" evidence="2">
    <location>
        <begin position="1"/>
        <end position="26"/>
    </location>
</feature>
<evidence type="ECO:0000313" key="3">
    <source>
        <dbReference type="EMBL" id="MBB5643487.1"/>
    </source>
</evidence>
<feature type="compositionally biased region" description="Pro residues" evidence="1">
    <location>
        <begin position="74"/>
        <end position="84"/>
    </location>
</feature>
<dbReference type="EMBL" id="JACHBQ010000001">
    <property type="protein sequence ID" value="MBB5643487.1"/>
    <property type="molecule type" value="Genomic_DNA"/>
</dbReference>
<proteinExistence type="predicted"/>
<accession>A0A7W9A0P0</accession>
<keyword evidence="2" id="KW-0732">Signal</keyword>
<comment type="caution">
    <text evidence="3">The sequence shown here is derived from an EMBL/GenBank/DDBJ whole genome shotgun (WGS) entry which is preliminary data.</text>
</comment>